<gene>
    <name evidence="2" type="ORF">CCO02nite_17050</name>
</gene>
<keyword evidence="3" id="KW-1185">Reference proteome</keyword>
<feature type="compositionally biased region" description="Low complexity" evidence="1">
    <location>
        <begin position="107"/>
        <end position="124"/>
    </location>
</feature>
<dbReference type="RefSeq" id="WP_146842689.1">
    <property type="nucleotide sequence ID" value="NZ_BJWG01000006.1"/>
</dbReference>
<evidence type="ECO:0000256" key="1">
    <source>
        <dbReference type="SAM" id="MobiDB-lite"/>
    </source>
</evidence>
<sequence length="135" mass="12549">MAAGAEPVDAGRAVLVADPRTAGEPSARAGADAPTVDLAVEVAVAEVAAAAATVLLADEAVVVPAPTAARASACVGADAALRAAAVLDAAPVAVVVPSGGGATGREAGVAPAGPRTAAAALPGATEDRARRVGSA</sequence>
<dbReference type="EMBL" id="BJWG01000006">
    <property type="protein sequence ID" value="GEL95047.1"/>
    <property type="molecule type" value="Genomic_DNA"/>
</dbReference>
<dbReference type="Proteomes" id="UP000321720">
    <property type="component" value="Unassembled WGS sequence"/>
</dbReference>
<comment type="caution">
    <text evidence="2">The sequence shown here is derived from an EMBL/GenBank/DDBJ whole genome shotgun (WGS) entry which is preliminary data.</text>
</comment>
<name>A0A511JAN7_9CELL</name>
<reference evidence="2 3" key="1">
    <citation type="submission" date="2019-07" db="EMBL/GenBank/DDBJ databases">
        <title>Whole genome shotgun sequence of Cellulomonas composti NBRC 100758.</title>
        <authorList>
            <person name="Hosoyama A."/>
            <person name="Uohara A."/>
            <person name="Ohji S."/>
            <person name="Ichikawa N."/>
        </authorList>
    </citation>
    <scope>NUCLEOTIDE SEQUENCE [LARGE SCALE GENOMIC DNA]</scope>
    <source>
        <strain evidence="2 3">NBRC 100758</strain>
    </source>
</reference>
<organism evidence="2 3">
    <name type="scientific">Cellulomonas composti</name>
    <dbReference type="NCBI Taxonomy" id="266130"/>
    <lineage>
        <taxon>Bacteria</taxon>
        <taxon>Bacillati</taxon>
        <taxon>Actinomycetota</taxon>
        <taxon>Actinomycetes</taxon>
        <taxon>Micrococcales</taxon>
        <taxon>Cellulomonadaceae</taxon>
        <taxon>Cellulomonas</taxon>
    </lineage>
</organism>
<evidence type="ECO:0000313" key="2">
    <source>
        <dbReference type="EMBL" id="GEL95047.1"/>
    </source>
</evidence>
<dbReference type="AlphaFoldDB" id="A0A511JAN7"/>
<protein>
    <submittedName>
        <fullName evidence="2">Uncharacterized protein</fullName>
    </submittedName>
</protein>
<feature type="compositionally biased region" description="Basic and acidic residues" evidence="1">
    <location>
        <begin position="125"/>
        <end position="135"/>
    </location>
</feature>
<accession>A0A511JAN7</accession>
<proteinExistence type="predicted"/>
<feature type="region of interest" description="Disordered" evidence="1">
    <location>
        <begin position="102"/>
        <end position="135"/>
    </location>
</feature>
<evidence type="ECO:0000313" key="3">
    <source>
        <dbReference type="Proteomes" id="UP000321720"/>
    </source>
</evidence>